<evidence type="ECO:0000256" key="1">
    <source>
        <dbReference type="SAM" id="SignalP"/>
    </source>
</evidence>
<evidence type="ECO:0000313" key="3">
    <source>
        <dbReference type="Proteomes" id="UP000241639"/>
    </source>
</evidence>
<comment type="caution">
    <text evidence="2">The sequence shown here is derived from an EMBL/GenBank/DDBJ whole genome shotgun (WGS) entry which is preliminary data.</text>
</comment>
<dbReference type="EMBL" id="PZZP01000002">
    <property type="protein sequence ID" value="PTM56585.1"/>
    <property type="molecule type" value="Genomic_DNA"/>
</dbReference>
<feature type="signal peptide" evidence="1">
    <location>
        <begin position="1"/>
        <end position="22"/>
    </location>
</feature>
<accession>A0A2T4Z3Y5</accession>
<protein>
    <submittedName>
        <fullName evidence="2">Uncharacterized protein</fullName>
    </submittedName>
</protein>
<reference evidence="2 3" key="1">
    <citation type="submission" date="2018-04" db="EMBL/GenBank/DDBJ databases">
        <title>Genomic Encyclopedia of Archaeal and Bacterial Type Strains, Phase II (KMG-II): from individual species to whole genera.</title>
        <authorList>
            <person name="Goeker M."/>
        </authorList>
    </citation>
    <scope>NUCLEOTIDE SEQUENCE [LARGE SCALE GENOMIC DNA]</scope>
    <source>
        <strain evidence="2 3">DSM 45169</strain>
    </source>
</reference>
<organism evidence="2 3">
    <name type="scientific">Desmospora activa DSM 45169</name>
    <dbReference type="NCBI Taxonomy" id="1121389"/>
    <lineage>
        <taxon>Bacteria</taxon>
        <taxon>Bacillati</taxon>
        <taxon>Bacillota</taxon>
        <taxon>Bacilli</taxon>
        <taxon>Bacillales</taxon>
        <taxon>Thermoactinomycetaceae</taxon>
        <taxon>Desmospora</taxon>
    </lineage>
</organism>
<evidence type="ECO:0000313" key="2">
    <source>
        <dbReference type="EMBL" id="PTM56585.1"/>
    </source>
</evidence>
<dbReference type="RefSeq" id="WP_107727913.1">
    <property type="nucleotide sequence ID" value="NZ_PZZP01000002.1"/>
</dbReference>
<keyword evidence="1" id="KW-0732">Signal</keyword>
<dbReference type="Proteomes" id="UP000241639">
    <property type="component" value="Unassembled WGS sequence"/>
</dbReference>
<proteinExistence type="predicted"/>
<name>A0A2T4Z3Y5_9BACL</name>
<sequence length="137" mass="15988">MRRKWFAFGLVCMMVLSFFSFGVPTSEAATEEGLYYEGKATFESSVQSKPFFYNEKNGNLQLDMWGEFRNGTPNYDYIVVSLYEAESNIKMGNSIAIRWDGDIAYWNVPSGNYYLKFEKPRDGLKYHMTFEVFEYNG</sequence>
<dbReference type="OrthoDB" id="9848125at2"/>
<keyword evidence="3" id="KW-1185">Reference proteome</keyword>
<feature type="chain" id="PRO_5038815047" evidence="1">
    <location>
        <begin position="23"/>
        <end position="137"/>
    </location>
</feature>
<gene>
    <name evidence="2" type="ORF">C8J48_2907</name>
</gene>
<dbReference type="AlphaFoldDB" id="A0A2T4Z3Y5"/>